<feature type="compositionally biased region" description="Low complexity" evidence="2">
    <location>
        <begin position="171"/>
        <end position="181"/>
    </location>
</feature>
<dbReference type="KEGG" id="more:E1B28_001568"/>
<dbReference type="AlphaFoldDB" id="A0A9P7V3R0"/>
<evidence type="ECO:0000256" key="1">
    <source>
        <dbReference type="SAM" id="Coils"/>
    </source>
</evidence>
<evidence type="ECO:0000313" key="4">
    <source>
        <dbReference type="EMBL" id="KAG7099755.1"/>
    </source>
</evidence>
<evidence type="ECO:0000259" key="3">
    <source>
        <dbReference type="Pfam" id="PF20149"/>
    </source>
</evidence>
<accession>A0A9P7V3R0</accession>
<dbReference type="GeneID" id="66070644"/>
<feature type="compositionally biased region" description="Basic and acidic residues" evidence="2">
    <location>
        <begin position="147"/>
        <end position="157"/>
    </location>
</feature>
<sequence length="453" mass="52131">MNMSSSLKRSTSDSRPPSPPRKRFTPAFSFRTHLSESSLASKQHYDHQTRSNIVDAVLTPVSAHSRETGTPFYQCDMIAITKAEKEIDRLRDELYVANRKLEDEERELDSRTKTILNLLKEKDDMKENYEALLREKEAAISNLTARIGKDFPSRGHEEEENPPQDEDEDNISIIEITSSDSPQDDDYFERHSDEENTSDKEATSTPVQRRNTNETVSARLSNHRKKPALDAVLKSARHEYDARVVATCPFPNTSQQEGIARSCLEKTDISAIYSSDKSCLQSVFRKVNNVCGELIRSNVRKSVQQTYGFSMLNGTKKNESLYRRLVEDYAYVYKDPTKRTGIFENSIIQGILKFFLTQSNMRPFLLASNSIFNPIPRETIAFILTLVKFCLSEWQTGVHKKTKFYRIKNVGSYERLLNVLEGWEKHRRESSMKIRTNLYTMICACIEDEPVEV</sequence>
<dbReference type="Pfam" id="PF20149">
    <property type="entry name" value="DUF6532"/>
    <property type="match status" value="1"/>
</dbReference>
<dbReference type="OrthoDB" id="3244572at2759"/>
<name>A0A9P7V3R0_9AGAR</name>
<reference evidence="4" key="1">
    <citation type="journal article" date="2021" name="Genome Biol. Evol.">
        <title>The assembled and annotated genome of the fairy-ring fungus Marasmius oreades.</title>
        <authorList>
            <person name="Hiltunen M."/>
            <person name="Ament-Velasquez S.L."/>
            <person name="Johannesson H."/>
        </authorList>
    </citation>
    <scope>NUCLEOTIDE SEQUENCE</scope>
    <source>
        <strain evidence="4">03SP1</strain>
    </source>
</reference>
<protein>
    <recommendedName>
        <fullName evidence="3">DUF6532 domain-containing protein</fullName>
    </recommendedName>
</protein>
<feature type="compositionally biased region" description="Basic and acidic residues" evidence="2">
    <location>
        <begin position="188"/>
        <end position="202"/>
    </location>
</feature>
<keyword evidence="1" id="KW-0175">Coiled coil</keyword>
<feature type="region of interest" description="Disordered" evidence="2">
    <location>
        <begin position="146"/>
        <end position="224"/>
    </location>
</feature>
<organism evidence="4 5">
    <name type="scientific">Marasmius oreades</name>
    <name type="common">fairy-ring Marasmius</name>
    <dbReference type="NCBI Taxonomy" id="181124"/>
    <lineage>
        <taxon>Eukaryota</taxon>
        <taxon>Fungi</taxon>
        <taxon>Dikarya</taxon>
        <taxon>Basidiomycota</taxon>
        <taxon>Agaricomycotina</taxon>
        <taxon>Agaricomycetes</taxon>
        <taxon>Agaricomycetidae</taxon>
        <taxon>Agaricales</taxon>
        <taxon>Marasmiineae</taxon>
        <taxon>Marasmiaceae</taxon>
        <taxon>Marasmius</taxon>
    </lineage>
</organism>
<feature type="compositionally biased region" description="Low complexity" evidence="2">
    <location>
        <begin position="1"/>
        <end position="15"/>
    </location>
</feature>
<comment type="caution">
    <text evidence="4">The sequence shown here is derived from an EMBL/GenBank/DDBJ whole genome shotgun (WGS) entry which is preliminary data.</text>
</comment>
<feature type="coiled-coil region" evidence="1">
    <location>
        <begin position="73"/>
        <end position="146"/>
    </location>
</feature>
<dbReference type="Proteomes" id="UP001049176">
    <property type="component" value="Chromosome 1"/>
</dbReference>
<gene>
    <name evidence="4" type="ORF">E1B28_001568</name>
</gene>
<feature type="compositionally biased region" description="Acidic residues" evidence="2">
    <location>
        <begin position="158"/>
        <end position="170"/>
    </location>
</feature>
<proteinExistence type="predicted"/>
<keyword evidence="5" id="KW-1185">Reference proteome</keyword>
<evidence type="ECO:0000313" key="5">
    <source>
        <dbReference type="Proteomes" id="UP001049176"/>
    </source>
</evidence>
<feature type="region of interest" description="Disordered" evidence="2">
    <location>
        <begin position="1"/>
        <end position="28"/>
    </location>
</feature>
<dbReference type="RefSeq" id="XP_043016225.1">
    <property type="nucleotide sequence ID" value="XM_043147515.1"/>
</dbReference>
<evidence type="ECO:0000256" key="2">
    <source>
        <dbReference type="SAM" id="MobiDB-lite"/>
    </source>
</evidence>
<feature type="domain" description="DUF6532" evidence="3">
    <location>
        <begin position="236"/>
        <end position="423"/>
    </location>
</feature>
<feature type="compositionally biased region" description="Polar residues" evidence="2">
    <location>
        <begin position="203"/>
        <end position="220"/>
    </location>
</feature>
<dbReference type="EMBL" id="CM032181">
    <property type="protein sequence ID" value="KAG7099755.1"/>
    <property type="molecule type" value="Genomic_DNA"/>
</dbReference>
<dbReference type="InterPro" id="IPR045341">
    <property type="entry name" value="DUF6532"/>
</dbReference>